<proteinExistence type="predicted"/>
<evidence type="ECO:0000313" key="18">
    <source>
        <dbReference type="EMBL" id="VUZ44627.1"/>
    </source>
</evidence>
<dbReference type="PANTHER" id="PTHR18966">
    <property type="entry name" value="IONOTROPIC GLUTAMATE RECEPTOR"/>
    <property type="match status" value="1"/>
</dbReference>
<evidence type="ECO:0000256" key="15">
    <source>
        <dbReference type="SAM" id="MobiDB-lite"/>
    </source>
</evidence>
<evidence type="ECO:0000256" key="16">
    <source>
        <dbReference type="SAM" id="Phobius"/>
    </source>
</evidence>
<keyword evidence="2" id="KW-1003">Cell membrane</keyword>
<sequence length="502" mass="56320">VALFFVARFSPYEWTNPHPCNIDSPLLKNNFNMLNSLWFTIGSLMQQGSDILPRATSTRIIAGFWWFFTLIIISSYTANLAAFLTVERMQAPIEDVNDLAKQTKIKYGSRSGGSSAAFFSKSNQSIYQRMWQFMSSHKGVMINNAAQAIEKVKKGGYAYILESTMNEYYTQRNCDLTQIGNNLDSKGYGIGFPQGSKYRDAFSVEILKLQALQNLEQIRLKWWRNFNITQNCSEKASKSKDTSSLGLEQVGGCFVMILIGLGASVIISLQEFLYKVYHRAQITKRTFSEEVAREFRFSMARSSTRDFAAESALRLPPPPPLPSQCLLPTKECRMAAMAYAPCLPAVVRASPPLDASGNASNGIGAPVMRSRSSDSKRPSALEVARMHRRASSFRKIPARSSFKYRPQQSEASSIERNNPAFTSDSNRHLVPSNGNIDQALLGVHYPIPNLNPPARYPFQMQPQLPMPQILQFGYDPGDNGKPFSQQMAGRNYGDIRMKKYTC</sequence>
<keyword evidence="3 16" id="KW-0812">Transmembrane</keyword>
<keyword evidence="1" id="KW-0813">Transport</keyword>
<evidence type="ECO:0000256" key="11">
    <source>
        <dbReference type="ARBA" id="ARBA00023257"/>
    </source>
</evidence>
<accession>A0A564YBG1</accession>
<keyword evidence="6" id="KW-0770">Synapse</keyword>
<evidence type="ECO:0000256" key="12">
    <source>
        <dbReference type="ARBA" id="ARBA00023286"/>
    </source>
</evidence>
<dbReference type="InterPro" id="IPR001320">
    <property type="entry name" value="Iontro_rcpt_C"/>
</dbReference>
<evidence type="ECO:0000256" key="9">
    <source>
        <dbReference type="ARBA" id="ARBA00023170"/>
    </source>
</evidence>
<feature type="domain" description="Ionotropic glutamate receptor C-terminal" evidence="17">
    <location>
        <begin position="21"/>
        <end position="225"/>
    </location>
</feature>
<name>A0A564YBG1_HYMDI</name>
<keyword evidence="11" id="KW-0628">Postsynaptic cell membrane</keyword>
<evidence type="ECO:0000259" key="17">
    <source>
        <dbReference type="SMART" id="SM00079"/>
    </source>
</evidence>
<evidence type="ECO:0000256" key="10">
    <source>
        <dbReference type="ARBA" id="ARBA00023180"/>
    </source>
</evidence>
<keyword evidence="7" id="KW-0406">Ion transport</keyword>
<evidence type="ECO:0000256" key="14">
    <source>
        <dbReference type="ARBA" id="ARBA00034104"/>
    </source>
</evidence>
<dbReference type="SMART" id="SM00079">
    <property type="entry name" value="PBPe"/>
    <property type="match status" value="1"/>
</dbReference>
<dbReference type="Pfam" id="PF00060">
    <property type="entry name" value="Lig_chan"/>
    <property type="match status" value="1"/>
</dbReference>
<evidence type="ECO:0000256" key="6">
    <source>
        <dbReference type="ARBA" id="ARBA00023018"/>
    </source>
</evidence>
<feature type="non-terminal residue" evidence="18">
    <location>
        <position position="1"/>
    </location>
</feature>
<evidence type="ECO:0000256" key="4">
    <source>
        <dbReference type="ARBA" id="ARBA00022729"/>
    </source>
</evidence>
<keyword evidence="9" id="KW-0675">Receptor</keyword>
<organism evidence="18 19">
    <name type="scientific">Hymenolepis diminuta</name>
    <name type="common">Rat tapeworm</name>
    <dbReference type="NCBI Taxonomy" id="6216"/>
    <lineage>
        <taxon>Eukaryota</taxon>
        <taxon>Metazoa</taxon>
        <taxon>Spiralia</taxon>
        <taxon>Lophotrochozoa</taxon>
        <taxon>Platyhelminthes</taxon>
        <taxon>Cestoda</taxon>
        <taxon>Eucestoda</taxon>
        <taxon>Cyclophyllidea</taxon>
        <taxon>Hymenolepididae</taxon>
        <taxon>Hymenolepis</taxon>
    </lineage>
</organism>
<feature type="transmembrane region" description="Helical" evidence="16">
    <location>
        <begin position="64"/>
        <end position="84"/>
    </location>
</feature>
<keyword evidence="19" id="KW-1185">Reference proteome</keyword>
<evidence type="ECO:0000256" key="5">
    <source>
        <dbReference type="ARBA" id="ARBA00022989"/>
    </source>
</evidence>
<evidence type="ECO:0000256" key="2">
    <source>
        <dbReference type="ARBA" id="ARBA00022475"/>
    </source>
</evidence>
<feature type="transmembrane region" description="Helical" evidence="16">
    <location>
        <begin position="245"/>
        <end position="269"/>
    </location>
</feature>
<comment type="subcellular location">
    <subcellularLocation>
        <location evidence="14">Postsynaptic cell membrane</location>
        <topology evidence="14">Multi-pass membrane protein</topology>
    </subcellularLocation>
</comment>
<dbReference type="FunFam" id="3.40.190.10:FF:000060">
    <property type="entry name" value="Glutamate receptor ionotropic, kainate 1"/>
    <property type="match status" value="1"/>
</dbReference>
<keyword evidence="5 16" id="KW-1133">Transmembrane helix</keyword>
<dbReference type="SUPFAM" id="SSF53850">
    <property type="entry name" value="Periplasmic binding protein-like II"/>
    <property type="match status" value="1"/>
</dbReference>
<evidence type="ECO:0000256" key="3">
    <source>
        <dbReference type="ARBA" id="ARBA00022692"/>
    </source>
</evidence>
<dbReference type="FunFam" id="1.10.287.70:FF:000010">
    <property type="entry name" value="Putative glutamate receptor ionotropic kainate 1"/>
    <property type="match status" value="1"/>
</dbReference>
<dbReference type="AlphaFoldDB" id="A0A564YBG1"/>
<reference evidence="18 19" key="1">
    <citation type="submission" date="2019-07" db="EMBL/GenBank/DDBJ databases">
        <authorList>
            <person name="Jastrzebski P J."/>
            <person name="Paukszto L."/>
            <person name="Jastrzebski P J."/>
        </authorList>
    </citation>
    <scope>NUCLEOTIDE SEQUENCE [LARGE SCALE GENOMIC DNA]</scope>
    <source>
        <strain evidence="18 19">WMS-il1</strain>
    </source>
</reference>
<keyword evidence="8 16" id="KW-0472">Membrane</keyword>
<feature type="region of interest" description="Disordered" evidence="15">
    <location>
        <begin position="357"/>
        <end position="433"/>
    </location>
</feature>
<gene>
    <name evidence="18" type="ORF">WMSIL1_LOCUS4772</name>
</gene>
<protein>
    <recommendedName>
        <fullName evidence="17">Ionotropic glutamate receptor C-terminal domain-containing protein</fullName>
    </recommendedName>
</protein>
<dbReference type="EMBL" id="CABIJS010000144">
    <property type="protein sequence ID" value="VUZ44627.1"/>
    <property type="molecule type" value="Genomic_DNA"/>
</dbReference>
<dbReference type="GO" id="GO:0045211">
    <property type="term" value="C:postsynaptic membrane"/>
    <property type="evidence" value="ECO:0007669"/>
    <property type="project" value="UniProtKB-SubCell"/>
</dbReference>
<dbReference type="InterPro" id="IPR015683">
    <property type="entry name" value="Ionotropic_Glu_rcpt"/>
</dbReference>
<evidence type="ECO:0000256" key="7">
    <source>
        <dbReference type="ARBA" id="ARBA00023065"/>
    </source>
</evidence>
<evidence type="ECO:0000256" key="8">
    <source>
        <dbReference type="ARBA" id="ARBA00023136"/>
    </source>
</evidence>
<dbReference type="Gene3D" id="3.40.190.10">
    <property type="entry name" value="Periplasmic binding protein-like II"/>
    <property type="match status" value="2"/>
</dbReference>
<keyword evidence="10" id="KW-0325">Glycoprotein</keyword>
<evidence type="ECO:0000256" key="1">
    <source>
        <dbReference type="ARBA" id="ARBA00022448"/>
    </source>
</evidence>
<keyword evidence="4" id="KW-0732">Signal</keyword>
<keyword evidence="12" id="KW-1071">Ligand-gated ion channel</keyword>
<dbReference type="Proteomes" id="UP000321570">
    <property type="component" value="Unassembled WGS sequence"/>
</dbReference>
<evidence type="ECO:0000313" key="19">
    <source>
        <dbReference type="Proteomes" id="UP000321570"/>
    </source>
</evidence>
<dbReference type="GO" id="GO:0015276">
    <property type="term" value="F:ligand-gated monoatomic ion channel activity"/>
    <property type="evidence" value="ECO:0007669"/>
    <property type="project" value="InterPro"/>
</dbReference>
<feature type="compositionally biased region" description="Polar residues" evidence="15">
    <location>
        <begin position="406"/>
        <end position="424"/>
    </location>
</feature>
<keyword evidence="13" id="KW-0407">Ion channel</keyword>
<evidence type="ECO:0000256" key="13">
    <source>
        <dbReference type="ARBA" id="ARBA00023303"/>
    </source>
</evidence>